<accession>A0A5E6SBJ2</accession>
<evidence type="ECO:0000313" key="1">
    <source>
        <dbReference type="EMBL" id="VVM78017.1"/>
    </source>
</evidence>
<sequence>MALKKKGGINLPLMALNVKRSSSENRHLLLQYKCTETALI</sequence>
<protein>
    <submittedName>
        <fullName evidence="1">Uncharacterized protein</fullName>
    </submittedName>
</protein>
<dbReference type="Proteomes" id="UP000325607">
    <property type="component" value="Unassembled WGS sequence"/>
</dbReference>
<dbReference type="AlphaFoldDB" id="A0A5E6SBJ2"/>
<reference evidence="1 2" key="1">
    <citation type="submission" date="2019-09" db="EMBL/GenBank/DDBJ databases">
        <authorList>
            <person name="Chandra G."/>
            <person name="Truman W A."/>
        </authorList>
    </citation>
    <scope>NUCLEOTIDE SEQUENCE [LARGE SCALE GENOMIC DNA]</scope>
    <source>
        <strain evidence="1">PS645</strain>
    </source>
</reference>
<organism evidence="1 2">
    <name type="scientific">Pseudomonas fluorescens</name>
    <dbReference type="NCBI Taxonomy" id="294"/>
    <lineage>
        <taxon>Bacteria</taxon>
        <taxon>Pseudomonadati</taxon>
        <taxon>Pseudomonadota</taxon>
        <taxon>Gammaproteobacteria</taxon>
        <taxon>Pseudomonadales</taxon>
        <taxon>Pseudomonadaceae</taxon>
        <taxon>Pseudomonas</taxon>
    </lineage>
</organism>
<name>A0A5E6SBJ2_PSEFL</name>
<proteinExistence type="predicted"/>
<gene>
    <name evidence="1" type="ORF">PS645_02117</name>
</gene>
<evidence type="ECO:0000313" key="2">
    <source>
        <dbReference type="Proteomes" id="UP000325607"/>
    </source>
</evidence>
<dbReference type="EMBL" id="CABVGX010000013">
    <property type="protein sequence ID" value="VVM78017.1"/>
    <property type="molecule type" value="Genomic_DNA"/>
</dbReference>